<gene>
    <name evidence="1" type="ordered locus">Ftrac_3789</name>
</gene>
<dbReference type="STRING" id="643867.Ftrac_3789"/>
<name>E4TRA3_MARTH</name>
<dbReference type="Proteomes" id="UP000008720">
    <property type="component" value="Chromosome"/>
</dbReference>
<dbReference type="KEGG" id="mtt:Ftrac_3789"/>
<dbReference type="eggNOG" id="ENOG502ZQFT">
    <property type="taxonomic scope" value="Bacteria"/>
</dbReference>
<reference evidence="1 2" key="1">
    <citation type="journal article" date="2011" name="Stand. Genomic Sci.">
        <title>Complete genome sequence of Marivirga tractuosa type strain (H-43).</title>
        <authorList>
            <person name="Pagani I."/>
            <person name="Chertkov O."/>
            <person name="Lapidus A."/>
            <person name="Lucas S."/>
            <person name="Del Rio T.G."/>
            <person name="Tice H."/>
            <person name="Copeland A."/>
            <person name="Cheng J.F."/>
            <person name="Nolan M."/>
            <person name="Saunders E."/>
            <person name="Pitluck S."/>
            <person name="Held B."/>
            <person name="Goodwin L."/>
            <person name="Liolios K."/>
            <person name="Ovchinikova G."/>
            <person name="Ivanova N."/>
            <person name="Mavromatis K."/>
            <person name="Pati A."/>
            <person name="Chen A."/>
            <person name="Palaniappan K."/>
            <person name="Land M."/>
            <person name="Hauser L."/>
            <person name="Jeffries C.D."/>
            <person name="Detter J.C."/>
            <person name="Han C."/>
            <person name="Tapia R."/>
            <person name="Ngatchou-Djao O.D."/>
            <person name="Rohde M."/>
            <person name="Goker M."/>
            <person name="Spring S."/>
            <person name="Sikorski J."/>
            <person name="Woyke T."/>
            <person name="Bristow J."/>
            <person name="Eisen J.A."/>
            <person name="Markowitz V."/>
            <person name="Hugenholtz P."/>
            <person name="Klenk H.P."/>
            <person name="Kyrpides N.C."/>
        </authorList>
    </citation>
    <scope>NUCLEOTIDE SEQUENCE [LARGE SCALE GENOMIC DNA]</scope>
    <source>
        <strain evidence="2">ATCC 23168 / DSM 4126 / NBRC 15989 / NCIMB 1408 / VKM B-1430 / H-43</strain>
    </source>
</reference>
<dbReference type="HOGENOM" id="CLU_1141509_0_0_10"/>
<evidence type="ECO:0000313" key="2">
    <source>
        <dbReference type="Proteomes" id="UP000008720"/>
    </source>
</evidence>
<dbReference type="OrthoDB" id="644207at2"/>
<dbReference type="EMBL" id="CP002349">
    <property type="protein sequence ID" value="ADR23755.1"/>
    <property type="molecule type" value="Genomic_DNA"/>
</dbReference>
<proteinExistence type="predicted"/>
<accession>E4TRA3</accession>
<dbReference type="RefSeq" id="WP_013455897.1">
    <property type="nucleotide sequence ID" value="NC_014759.1"/>
</dbReference>
<evidence type="ECO:0000313" key="1">
    <source>
        <dbReference type="EMBL" id="ADR23755.1"/>
    </source>
</evidence>
<organism evidence="1 2">
    <name type="scientific">Marivirga tractuosa (strain ATCC 23168 / DSM 4126 / NBRC 15989 / NCIMB 1408 / VKM B-1430 / H-43)</name>
    <name type="common">Microscilla tractuosa</name>
    <name type="synonym">Flexibacter tractuosus</name>
    <dbReference type="NCBI Taxonomy" id="643867"/>
    <lineage>
        <taxon>Bacteria</taxon>
        <taxon>Pseudomonadati</taxon>
        <taxon>Bacteroidota</taxon>
        <taxon>Cytophagia</taxon>
        <taxon>Cytophagales</taxon>
        <taxon>Marivirgaceae</taxon>
        <taxon>Marivirga</taxon>
    </lineage>
</organism>
<sequence length="243" mass="26226">MKSIAKTPLVLIFTIICINFGYSQSIHSDSVGNRTENPNYLLHINGSLNTNELYINGELFEPYDSNNPIDLNGYGENVDIITIKNENFSRINSIVASNNLDETNAFVGNRSGGTLDAPSNITENQRIVGVYGKSFANGNYFVNAAVELIAGELSGTNGVSSYIKFGTTGVGSTQRAERMRISEKGNVGIGTTDPKSKLQVTDGDIYIENALSGVIMTSPDGNCWRMTVDNSGNPQFSSITCPE</sequence>
<protein>
    <submittedName>
        <fullName evidence="1">Uncharacterized protein</fullName>
    </submittedName>
</protein>
<keyword evidence="2" id="KW-1185">Reference proteome</keyword>
<dbReference type="AlphaFoldDB" id="E4TRA3"/>